<comment type="caution">
    <text evidence="6">The sequence shown here is derived from an EMBL/GenBank/DDBJ whole genome shotgun (WGS) entry which is preliminary data.</text>
</comment>
<reference evidence="6" key="1">
    <citation type="submission" date="2016-04" db="EMBL/GenBank/DDBJ databases">
        <authorList>
            <person name="Nguyen H.D."/>
            <person name="Samba Siva P."/>
            <person name="Cullis J."/>
            <person name="Levesque C.A."/>
            <person name="Hambleton S."/>
        </authorList>
    </citation>
    <scope>NUCLEOTIDE SEQUENCE</scope>
    <source>
        <strain evidence="6">DAOMC 236416</strain>
    </source>
</reference>
<comment type="similarity">
    <text evidence="2">Belongs to the acetate uptake transporter (AceTr) (TC 2.A.96) family.</text>
</comment>
<dbReference type="InterPro" id="IPR000791">
    <property type="entry name" value="Gpr1/Fun34/SatP-like"/>
</dbReference>
<organism evidence="6 7">
    <name type="scientific">Tilletia indica</name>
    <dbReference type="NCBI Taxonomy" id="43049"/>
    <lineage>
        <taxon>Eukaryota</taxon>
        <taxon>Fungi</taxon>
        <taxon>Dikarya</taxon>
        <taxon>Basidiomycota</taxon>
        <taxon>Ustilaginomycotina</taxon>
        <taxon>Exobasidiomycetes</taxon>
        <taxon>Tilletiales</taxon>
        <taxon>Tilletiaceae</taxon>
        <taxon>Tilletia</taxon>
    </lineage>
</organism>
<dbReference type="PANTHER" id="PTHR31123:SF1">
    <property type="entry name" value="ACCUMULATION OF DYADS PROTEIN 2-RELATED"/>
    <property type="match status" value="1"/>
</dbReference>
<dbReference type="PANTHER" id="PTHR31123">
    <property type="entry name" value="ACCUMULATION OF DYADS PROTEIN 2-RELATED"/>
    <property type="match status" value="1"/>
</dbReference>
<proteinExistence type="inferred from homology"/>
<dbReference type="InterPro" id="IPR051633">
    <property type="entry name" value="AceTr"/>
</dbReference>
<comment type="subcellular location">
    <subcellularLocation>
        <location evidence="1">Membrane</location>
        <topology evidence="1">Multi-pass membrane protein</topology>
    </subcellularLocation>
</comment>
<evidence type="ECO:0000313" key="6">
    <source>
        <dbReference type="EMBL" id="KAE8249387.1"/>
    </source>
</evidence>
<dbReference type="AlphaFoldDB" id="A0A177TI44"/>
<evidence type="ECO:0000256" key="4">
    <source>
        <dbReference type="ARBA" id="ARBA00022989"/>
    </source>
</evidence>
<keyword evidence="7" id="KW-1185">Reference proteome</keyword>
<gene>
    <name evidence="6" type="ORF">A4X13_0g5226</name>
</gene>
<evidence type="ECO:0000256" key="3">
    <source>
        <dbReference type="ARBA" id="ARBA00022692"/>
    </source>
</evidence>
<dbReference type="GO" id="GO:0005886">
    <property type="term" value="C:plasma membrane"/>
    <property type="evidence" value="ECO:0007669"/>
    <property type="project" value="TreeGrafter"/>
</dbReference>
<dbReference type="PROSITE" id="PS01114">
    <property type="entry name" value="GPR1_FUN34_YAAH"/>
    <property type="match status" value="1"/>
</dbReference>
<sequence>MSEHGTATGNGNDTQFQGGVKTYRAYTAGGHPQDTSQPAFPVYHRKFGNPAPLGLFGFALTTYVLSMYNVQARGVSEPNVVVGLAVGYGGLAQFVAGIWEFASGNTFGATAFCSYGGFWWSYAAILIPWFGITDAVPKEELASALGIYLSGWFIFTFIMLVASARSSAALVALFFFLDITFALLFIAEFTGNTNVTKAGGAFGILTAAIAFYAGAAGLWTPDTTFVTIPVGDLSRKD</sequence>
<dbReference type="InterPro" id="IPR047622">
    <property type="entry name" value="GPR1_FUN34_YAAH"/>
</dbReference>
<dbReference type="OrthoDB" id="3648309at2759"/>
<dbReference type="NCBIfam" id="NF038013">
    <property type="entry name" value="AceTr_1"/>
    <property type="match status" value="1"/>
</dbReference>
<dbReference type="EMBL" id="LWDF02000391">
    <property type="protein sequence ID" value="KAE8249387.1"/>
    <property type="molecule type" value="Genomic_DNA"/>
</dbReference>
<dbReference type="Pfam" id="PF01184">
    <property type="entry name" value="Gpr1_Fun34_YaaH"/>
    <property type="match status" value="1"/>
</dbReference>
<name>A0A177TI44_9BASI</name>
<keyword evidence="4" id="KW-1133">Transmembrane helix</keyword>
<reference evidence="6" key="2">
    <citation type="journal article" date="2019" name="IMA Fungus">
        <title>Genome sequencing and comparison of five Tilletia species to identify candidate genes for the detection of regulated species infecting wheat.</title>
        <authorList>
            <person name="Nguyen H.D.T."/>
            <person name="Sultana T."/>
            <person name="Kesanakurti P."/>
            <person name="Hambleton S."/>
        </authorList>
    </citation>
    <scope>NUCLEOTIDE SEQUENCE</scope>
    <source>
        <strain evidence="6">DAOMC 236416</strain>
    </source>
</reference>
<evidence type="ECO:0000256" key="5">
    <source>
        <dbReference type="ARBA" id="ARBA00023136"/>
    </source>
</evidence>
<dbReference type="GO" id="GO:0015123">
    <property type="term" value="F:acetate transmembrane transporter activity"/>
    <property type="evidence" value="ECO:0007669"/>
    <property type="project" value="TreeGrafter"/>
</dbReference>
<keyword evidence="5" id="KW-0472">Membrane</keyword>
<protein>
    <submittedName>
        <fullName evidence="6">Uncharacterized protein</fullName>
    </submittedName>
</protein>
<evidence type="ECO:0000313" key="7">
    <source>
        <dbReference type="Proteomes" id="UP000077521"/>
    </source>
</evidence>
<evidence type="ECO:0000256" key="2">
    <source>
        <dbReference type="ARBA" id="ARBA00005587"/>
    </source>
</evidence>
<evidence type="ECO:0000256" key="1">
    <source>
        <dbReference type="ARBA" id="ARBA00004141"/>
    </source>
</evidence>
<accession>A0A177TI44</accession>
<keyword evidence="3" id="KW-0812">Transmembrane</keyword>
<dbReference type="Proteomes" id="UP000077521">
    <property type="component" value="Unassembled WGS sequence"/>
</dbReference>